<feature type="transmembrane region" description="Helical" evidence="1">
    <location>
        <begin position="422"/>
        <end position="444"/>
    </location>
</feature>
<keyword evidence="1" id="KW-0812">Transmembrane</keyword>
<proteinExistence type="predicted"/>
<reference evidence="2" key="2">
    <citation type="submission" date="2012-02" db="EMBL/GenBank/DDBJ databases">
        <authorList>
            <person name="Genoscope - CEA"/>
        </authorList>
    </citation>
    <scope>NUCLEOTIDE SEQUENCE</scope>
</reference>
<feature type="transmembrane region" description="Helical" evidence="1">
    <location>
        <begin position="291"/>
        <end position="310"/>
    </location>
</feature>
<accession>H6RFR5</accession>
<evidence type="ECO:0000313" key="2">
    <source>
        <dbReference type="EMBL" id="CCF99876.1"/>
    </source>
</evidence>
<protein>
    <submittedName>
        <fullName evidence="2">Acriflavin resistance protein</fullName>
    </submittedName>
</protein>
<dbReference type="SUPFAM" id="SSF82866">
    <property type="entry name" value="Multidrug efflux transporter AcrB transmembrane domain"/>
    <property type="match status" value="1"/>
</dbReference>
<evidence type="ECO:0000256" key="1">
    <source>
        <dbReference type="SAM" id="Phobius"/>
    </source>
</evidence>
<dbReference type="PANTHER" id="PTHR32063:SF18">
    <property type="entry name" value="CATION EFFLUX SYSTEM PROTEIN"/>
    <property type="match status" value="1"/>
</dbReference>
<dbReference type="Gene3D" id="3.30.2090.10">
    <property type="entry name" value="Multidrug efflux transporter AcrB TolC docking domain, DN and DC subdomains"/>
    <property type="match status" value="1"/>
</dbReference>
<dbReference type="PRINTS" id="PR00702">
    <property type="entry name" value="ACRIFLAVINRP"/>
</dbReference>
<dbReference type="PANTHER" id="PTHR32063">
    <property type="match status" value="1"/>
</dbReference>
<dbReference type="Gene3D" id="3.30.70.1430">
    <property type="entry name" value="Multidrug efflux transporter AcrB pore domain"/>
    <property type="match status" value="1"/>
</dbReference>
<dbReference type="GO" id="GO:0005886">
    <property type="term" value="C:plasma membrane"/>
    <property type="evidence" value="ECO:0007669"/>
    <property type="project" value="TreeGrafter"/>
</dbReference>
<gene>
    <name evidence="2" type="ORF">VIS_S3CBB10010</name>
</gene>
<keyword evidence="1" id="KW-0472">Membrane</keyword>
<dbReference type="EMBL" id="FO117592">
    <property type="protein sequence ID" value="CCF99876.1"/>
    <property type="molecule type" value="Genomic_DNA"/>
</dbReference>
<dbReference type="SUPFAM" id="SSF82714">
    <property type="entry name" value="Multidrug efflux transporter AcrB TolC docking domain, DN and DC subdomains"/>
    <property type="match status" value="1"/>
</dbReference>
<feature type="transmembrane region" description="Helical" evidence="1">
    <location>
        <begin position="317"/>
        <end position="335"/>
    </location>
</feature>
<feature type="transmembrane region" description="Helical" evidence="1">
    <location>
        <begin position="393"/>
        <end position="410"/>
    </location>
</feature>
<sequence length="454" mass="50725">MDTKLEITNRDVKRIEEILKKDSSISSFSTYVGTSAPRVYYSFSPVFPQESYGMILVNTENTEQTVSLSAKYRATLQNILPNAQVDVMEFSQGVPVISAVEVRISGDNHNELKRIGESVKKVMRNTEGTRLVVEDFKNNFFIDVNVNEIIANQTGYTTEIIADLLASGFYGAPLSTFWEGDDPIPITFMFDEKSRENYNDIINTYLGSPITGQYNTLRTMAEITPKWQFGMLTRRNGIPTLTVGTKFKNGYLSADIQAAIEPAIDTIHLKPGYQMEYGGVVENKNKTFGEMVKALIISIVIIFIILLFVFKDIKRPLIIMISIPLTLFGSMLGLIVTGNVFSFTAFVGLIALCGIVIRNGVIMVEYSDELFETEGLSRNDAATESAKRRLRPIFLTTMAAAIGVVPMIVMKDPMWAPLASVFAFGIVFSMVINFMVLPVFYAWFIKSSKSIENK</sequence>
<organism evidence="2">
    <name type="scientific">uncultured Flavobacteriia bacterium</name>
    <dbReference type="NCBI Taxonomy" id="212695"/>
    <lineage>
        <taxon>Bacteria</taxon>
        <taxon>Pseudomonadati</taxon>
        <taxon>Bacteroidota</taxon>
        <taxon>Flavobacteriia</taxon>
        <taxon>environmental samples</taxon>
    </lineage>
</organism>
<reference evidence="2" key="1">
    <citation type="journal article" date="2012" name="Environ. Microbiol.">
        <title>Genomic content of uncultured Bacteroidetes from contrasting oceanic provinces in the North Atlantic Ocean.</title>
        <authorList>
            <person name="Gomez-Pereira P.R."/>
            <person name="Schuler M."/>
            <person name="Fuchs B.M."/>
            <person name="Bennke C."/>
            <person name="Teeling H."/>
            <person name="Waldmann J."/>
            <person name="Richter M."/>
            <person name="Barbe V."/>
            <person name="Bataille E."/>
            <person name="Glockner F.O."/>
            <person name="Amann R."/>
        </authorList>
    </citation>
    <scope>NUCLEOTIDE SEQUENCE</scope>
</reference>
<keyword evidence="1" id="KW-1133">Transmembrane helix</keyword>
<name>H6RFR5_9BACT</name>
<dbReference type="InterPro" id="IPR027463">
    <property type="entry name" value="AcrB_DN_DC_subdom"/>
</dbReference>
<dbReference type="GO" id="GO:0042910">
    <property type="term" value="F:xenobiotic transmembrane transporter activity"/>
    <property type="evidence" value="ECO:0007669"/>
    <property type="project" value="TreeGrafter"/>
</dbReference>
<dbReference type="Gene3D" id="1.20.1640.10">
    <property type="entry name" value="Multidrug efflux transporter AcrB transmembrane domain"/>
    <property type="match status" value="1"/>
</dbReference>
<dbReference type="Pfam" id="PF00873">
    <property type="entry name" value="ACR_tran"/>
    <property type="match status" value="1"/>
</dbReference>
<dbReference type="AlphaFoldDB" id="H6RFR5"/>
<feature type="transmembrane region" description="Helical" evidence="1">
    <location>
        <begin position="341"/>
        <end position="361"/>
    </location>
</feature>
<dbReference type="Gene3D" id="3.30.70.1440">
    <property type="entry name" value="Multidrug efflux transporter AcrB pore domain"/>
    <property type="match status" value="1"/>
</dbReference>
<dbReference type="InterPro" id="IPR001036">
    <property type="entry name" value="Acrflvin-R"/>
</dbReference>